<accession>A0A1H0ULZ4</accession>
<dbReference type="InterPro" id="IPR018911">
    <property type="entry name" value="Gmad2_Ig-like_dom"/>
</dbReference>
<dbReference type="RefSeq" id="WP_090854034.1">
    <property type="nucleotide sequence ID" value="NZ_FNJU01000005.1"/>
</dbReference>
<dbReference type="Pfam" id="PF12690">
    <property type="entry name" value="BsuPI"/>
    <property type="match status" value="1"/>
</dbReference>
<feature type="region of interest" description="Disordered" evidence="1">
    <location>
        <begin position="26"/>
        <end position="46"/>
    </location>
</feature>
<dbReference type="Pfam" id="PF10648">
    <property type="entry name" value="Gmad2"/>
    <property type="match status" value="1"/>
</dbReference>
<sequence>MKKIFLLLLVLGTVLAGCGTSENITEESQKEIPVNGSTVEDNPSEVPAEEVTGDVDALLSNLDATIESKASAGEAVFTITVKNTSEEDINLTFTSGQKYEIYIKDTKGVEVYRYSIDKSFIMALQDLEIKAGEEVSWQEVWDYKQTGERVPSGEYTATVEIIASQINGVKVPVAHTLKAETKVSVPEENVAFRNIQVMGGNGEYKVTGEARVFEGSFFYSVEDGHEYVIQETPFLTKEGAPNWSAFEINLTIPLEKLPSNGTLTLQLFERSANDGSIVNTYHAKLEQFQ</sequence>
<name>A0A1H0ULZ4_9BACI</name>
<evidence type="ECO:0000313" key="6">
    <source>
        <dbReference type="Proteomes" id="UP000199159"/>
    </source>
</evidence>
<feature type="domain" description="Bacterial spore germination immunoglobulin-like" evidence="3">
    <location>
        <begin position="202"/>
        <end position="276"/>
    </location>
</feature>
<dbReference type="InterPro" id="IPR020481">
    <property type="entry name" value="Intracell_prot_inh_BsuPI"/>
</dbReference>
<evidence type="ECO:0000256" key="2">
    <source>
        <dbReference type="SAM" id="SignalP"/>
    </source>
</evidence>
<dbReference type="EMBL" id="FNJU01000005">
    <property type="protein sequence ID" value="SDP66968.1"/>
    <property type="molecule type" value="Genomic_DNA"/>
</dbReference>
<dbReference type="Gene3D" id="2.60.40.2360">
    <property type="entry name" value="Intracellular proteinase inhibitor BsuPI"/>
    <property type="match status" value="1"/>
</dbReference>
<gene>
    <name evidence="5" type="ORF">SAMN05216565_1058</name>
</gene>
<dbReference type="Proteomes" id="UP000199159">
    <property type="component" value="Unassembled WGS sequence"/>
</dbReference>
<dbReference type="AlphaFoldDB" id="A0A1H0ULZ4"/>
<proteinExistence type="predicted"/>
<feature type="domain" description="Intracellular proteinase inhibitor BsuPI" evidence="4">
    <location>
        <begin position="68"/>
        <end position="164"/>
    </location>
</feature>
<evidence type="ECO:0000256" key="1">
    <source>
        <dbReference type="SAM" id="MobiDB-lite"/>
    </source>
</evidence>
<organism evidence="5 6">
    <name type="scientific">Litchfieldia salsa</name>
    <dbReference type="NCBI Taxonomy" id="930152"/>
    <lineage>
        <taxon>Bacteria</taxon>
        <taxon>Bacillati</taxon>
        <taxon>Bacillota</taxon>
        <taxon>Bacilli</taxon>
        <taxon>Bacillales</taxon>
        <taxon>Bacillaceae</taxon>
        <taxon>Litchfieldia</taxon>
    </lineage>
</organism>
<keyword evidence="2" id="KW-0732">Signal</keyword>
<feature type="chain" id="PRO_5038577305" evidence="2">
    <location>
        <begin position="17"/>
        <end position="289"/>
    </location>
</feature>
<dbReference type="InterPro" id="IPR038144">
    <property type="entry name" value="IPI"/>
</dbReference>
<keyword evidence="6" id="KW-1185">Reference proteome</keyword>
<protein>
    <submittedName>
        <fullName evidence="5">Immunoglobulin-like domain of spore germination</fullName>
    </submittedName>
</protein>
<dbReference type="PROSITE" id="PS51257">
    <property type="entry name" value="PROKAR_LIPOPROTEIN"/>
    <property type="match status" value="1"/>
</dbReference>
<feature type="signal peptide" evidence="2">
    <location>
        <begin position="1"/>
        <end position="16"/>
    </location>
</feature>
<evidence type="ECO:0000259" key="3">
    <source>
        <dbReference type="Pfam" id="PF10648"/>
    </source>
</evidence>
<evidence type="ECO:0000313" key="5">
    <source>
        <dbReference type="EMBL" id="SDP66968.1"/>
    </source>
</evidence>
<dbReference type="OrthoDB" id="1357684at2"/>
<evidence type="ECO:0000259" key="4">
    <source>
        <dbReference type="Pfam" id="PF12690"/>
    </source>
</evidence>
<dbReference type="STRING" id="930152.SAMN05216565_1058"/>
<reference evidence="6" key="1">
    <citation type="submission" date="2016-10" db="EMBL/GenBank/DDBJ databases">
        <authorList>
            <person name="Varghese N."/>
            <person name="Submissions S."/>
        </authorList>
    </citation>
    <scope>NUCLEOTIDE SEQUENCE [LARGE SCALE GENOMIC DNA]</scope>
    <source>
        <strain evidence="6">IBRC-M10078</strain>
    </source>
</reference>